<evidence type="ECO:0000256" key="1">
    <source>
        <dbReference type="SAM" id="Phobius"/>
    </source>
</evidence>
<proteinExistence type="predicted"/>
<feature type="transmembrane region" description="Helical" evidence="1">
    <location>
        <begin position="13"/>
        <end position="32"/>
    </location>
</feature>
<dbReference type="AlphaFoldDB" id="A0A2S0KLU7"/>
<dbReference type="EMBL" id="CP027226">
    <property type="protein sequence ID" value="AVM42001.1"/>
    <property type="molecule type" value="Genomic_DNA"/>
</dbReference>
<dbReference type="InterPro" id="IPR048389">
    <property type="entry name" value="YciQ-like_C"/>
</dbReference>
<accession>A0A2S0KLU7</accession>
<reference evidence="4" key="1">
    <citation type="submission" date="2018-02" db="EMBL/GenBank/DDBJ databases">
        <authorList>
            <person name="Holder M.E."/>
            <person name="Ajami N.J."/>
            <person name="Petrosino J.F."/>
        </authorList>
    </citation>
    <scope>NUCLEOTIDE SEQUENCE [LARGE SCALE GENOMIC DNA]</scope>
    <source>
        <strain evidence="4">CCUG 47711</strain>
    </source>
</reference>
<gene>
    <name evidence="3" type="ORF">C5Q98_01575</name>
</gene>
<protein>
    <recommendedName>
        <fullName evidence="2">Predicted membrane protein YciQ-like C-terminal domain-containing protein</fullName>
    </recommendedName>
</protein>
<dbReference type="Pfam" id="PF20990">
    <property type="entry name" value="DUF2207_C"/>
    <property type="match status" value="1"/>
</dbReference>
<dbReference type="KEGG" id="fsa:C5Q98_01575"/>
<feature type="transmembrane region" description="Helical" evidence="1">
    <location>
        <begin position="312"/>
        <end position="333"/>
    </location>
</feature>
<sequence length="663" mass="76996">MHDKHIEFNVNKIFQKILFVLMFIVLFFSVIVRTELKADAENKKNEITISSTLNHINILRDGRVEAVLQIDLKAKKIVDVANLSIPYQKNQSVTINDIRLAEVNNSSPALEYIKATQVSELQKNQINSYTSSDLGDKISIKLKTSIPESTAKRVRISYTINSASQRFNDAALTELTLFDENREITTNGYALIVSFDSIIFPEEINKYNLYEHNSLDGLDKLLRPTFGSEILDIFKLDKSEIINIPSDAYISFSSFIPENTRVDVRLLYPSDWLAKAKINATENHNSSALERIKSEESTYAWKQIQKYRYQVVSRYIVGIMLILALVYFISVLMKKYIDSYRDTPSIKFSMTDDISAAGLSFLNNRKVDSYLIWTAIYTLVNKGFLTLNKERLYRKEEQLLPDENQLHYYERMFLHWIWNLMDGHDSISIEKLTYTIQNNLTKNMEKLTSFQKALELYCIENGYLLAESKIKTKKTHLVVALVYIFSAIIISIVSNFFVPTWLLVPGGIFLLMALKQNRYTDLGNQILSEAASYKKYLRNVDRYNKSVYSKEKFAEDFIYSIALQCNDRYLQSLKYLVPMSTVVQNRYLSSLGFNEIETNVYKEISKQKHDLPVKKQKEIYNDISDLVEKRLLDIQHILSKLELHRVLPKNVEIEQESNDNLRK</sequence>
<dbReference type="Proteomes" id="UP000237947">
    <property type="component" value="Chromosome"/>
</dbReference>
<evidence type="ECO:0000313" key="3">
    <source>
        <dbReference type="EMBL" id="AVM42001.1"/>
    </source>
</evidence>
<organism evidence="3 4">
    <name type="scientific">Fastidiosipila sanguinis</name>
    <dbReference type="NCBI Taxonomy" id="236753"/>
    <lineage>
        <taxon>Bacteria</taxon>
        <taxon>Bacillati</taxon>
        <taxon>Bacillota</taxon>
        <taxon>Clostridia</taxon>
        <taxon>Eubacteriales</taxon>
        <taxon>Oscillospiraceae</taxon>
        <taxon>Fastidiosipila</taxon>
    </lineage>
</organism>
<keyword evidence="4" id="KW-1185">Reference proteome</keyword>
<dbReference type="RefSeq" id="WP_106011987.1">
    <property type="nucleotide sequence ID" value="NZ_CP027226.1"/>
</dbReference>
<keyword evidence="1" id="KW-0472">Membrane</keyword>
<evidence type="ECO:0000313" key="4">
    <source>
        <dbReference type="Proteomes" id="UP000237947"/>
    </source>
</evidence>
<keyword evidence="1" id="KW-0812">Transmembrane</keyword>
<feature type="domain" description="Predicted membrane protein YciQ-like C-terminal" evidence="2">
    <location>
        <begin position="352"/>
        <end position="571"/>
    </location>
</feature>
<keyword evidence="1" id="KW-1133">Transmembrane helix</keyword>
<feature type="transmembrane region" description="Helical" evidence="1">
    <location>
        <begin position="370"/>
        <end position="387"/>
    </location>
</feature>
<name>A0A2S0KLU7_9FIRM</name>
<evidence type="ECO:0000259" key="2">
    <source>
        <dbReference type="Pfam" id="PF20990"/>
    </source>
</evidence>
<feature type="transmembrane region" description="Helical" evidence="1">
    <location>
        <begin position="475"/>
        <end position="492"/>
    </location>
</feature>